<dbReference type="GO" id="GO:0006629">
    <property type="term" value="P:lipid metabolic process"/>
    <property type="evidence" value="ECO:0007669"/>
    <property type="project" value="UniProtKB-KW"/>
</dbReference>
<dbReference type="SUPFAM" id="SSF52151">
    <property type="entry name" value="FabD/lysophospholipase-like"/>
    <property type="match status" value="1"/>
</dbReference>
<dbReference type="Gene3D" id="3.40.1090.10">
    <property type="entry name" value="Cytosolic phospholipase A2 catalytic domain"/>
    <property type="match status" value="1"/>
</dbReference>
<evidence type="ECO:0000313" key="6">
    <source>
        <dbReference type="Proteomes" id="UP000616201"/>
    </source>
</evidence>
<dbReference type="Pfam" id="PF01734">
    <property type="entry name" value="Patatin"/>
    <property type="match status" value="1"/>
</dbReference>
<keyword evidence="2" id="KW-0443">Lipid metabolism</keyword>
<dbReference type="InterPro" id="IPR002641">
    <property type="entry name" value="PNPLA_dom"/>
</dbReference>
<dbReference type="PROSITE" id="PS51635">
    <property type="entry name" value="PNPLA"/>
    <property type="match status" value="1"/>
</dbReference>
<protein>
    <submittedName>
        <fullName evidence="5">Patatin</fullName>
    </submittedName>
</protein>
<feature type="short sequence motif" description="DGA/G" evidence="3">
    <location>
        <begin position="137"/>
        <end position="139"/>
    </location>
</feature>
<name>A0A928YSJ3_9SPHI</name>
<dbReference type="InterPro" id="IPR016035">
    <property type="entry name" value="Acyl_Trfase/lysoPLipase"/>
</dbReference>
<accession>A0A928YSJ3</accession>
<evidence type="ECO:0000259" key="4">
    <source>
        <dbReference type="PROSITE" id="PS51635"/>
    </source>
</evidence>
<sequence length="247" mass="27799">MAPPPGGLIALALSLKIPAKDIAAFYIRNGPLIFPERNRLMSFIRQTLFCGKFSDKGLREALESIFGDKIIRNSNNLLCIPSYSITEHKPYVFKYDHTNLERDNTSKMVEIALATSAAPTYFPLANLPSYNNTQFIDGGVWANNPALVGILEALDYFVGEDPKPYKAINILSLSSLSANAGNRPNLKRHRAFVDWRDELFETSMNGQSFFTDFFLKKISKFSETDIIYNRIPSCPMSKNQEKIIKTG</sequence>
<evidence type="ECO:0000256" key="1">
    <source>
        <dbReference type="ARBA" id="ARBA00010240"/>
    </source>
</evidence>
<evidence type="ECO:0000256" key="2">
    <source>
        <dbReference type="ARBA" id="ARBA00023098"/>
    </source>
</evidence>
<dbReference type="EMBL" id="PRDK01000009">
    <property type="protein sequence ID" value="MBE8715320.1"/>
    <property type="molecule type" value="Genomic_DNA"/>
</dbReference>
<evidence type="ECO:0000256" key="3">
    <source>
        <dbReference type="PROSITE-ProRule" id="PRU01161"/>
    </source>
</evidence>
<keyword evidence="6" id="KW-1185">Reference proteome</keyword>
<comment type="caution">
    <text evidence="3">Lacks conserved residue(s) required for the propagation of feature annotation.</text>
</comment>
<dbReference type="Proteomes" id="UP000616201">
    <property type="component" value="Unassembled WGS sequence"/>
</dbReference>
<organism evidence="5 6">
    <name type="scientific">Sphingobacterium hungaricum</name>
    <dbReference type="NCBI Taxonomy" id="2082723"/>
    <lineage>
        <taxon>Bacteria</taxon>
        <taxon>Pseudomonadati</taxon>
        <taxon>Bacteroidota</taxon>
        <taxon>Sphingobacteriia</taxon>
        <taxon>Sphingobacteriales</taxon>
        <taxon>Sphingobacteriaceae</taxon>
        <taxon>Sphingobacterium</taxon>
    </lineage>
</organism>
<dbReference type="NCBIfam" id="NF041079">
    <property type="entry name" value="CBASS_lipase"/>
    <property type="match status" value="1"/>
</dbReference>
<evidence type="ECO:0000313" key="5">
    <source>
        <dbReference type="EMBL" id="MBE8715320.1"/>
    </source>
</evidence>
<dbReference type="PANTHER" id="PTHR32176">
    <property type="entry name" value="XYLOSE ISOMERASE"/>
    <property type="match status" value="1"/>
</dbReference>
<dbReference type="PANTHER" id="PTHR32176:SF92">
    <property type="entry name" value="XYLOSE ISOMERASE"/>
    <property type="match status" value="1"/>
</dbReference>
<reference evidence="5" key="1">
    <citation type="submission" date="2018-02" db="EMBL/GenBank/DDBJ databases">
        <authorList>
            <person name="Vasarhelyi B.M."/>
            <person name="Deshmukh S."/>
            <person name="Balint B."/>
            <person name="Kukolya J."/>
        </authorList>
    </citation>
    <scope>NUCLEOTIDE SEQUENCE</scope>
    <source>
        <strain evidence="5">KB22</strain>
    </source>
</reference>
<comment type="caution">
    <text evidence="5">The sequence shown here is derived from an EMBL/GenBank/DDBJ whole genome shotgun (WGS) entry which is preliminary data.</text>
</comment>
<proteinExistence type="inferred from homology"/>
<dbReference type="RefSeq" id="WP_196937162.1">
    <property type="nucleotide sequence ID" value="NZ_MU158698.1"/>
</dbReference>
<gene>
    <name evidence="5" type="ORF">C4F49_16730</name>
</gene>
<dbReference type="CDD" id="cd07199">
    <property type="entry name" value="Pat17_PNPLA8_PNPLA9_like"/>
    <property type="match status" value="1"/>
</dbReference>
<dbReference type="AlphaFoldDB" id="A0A928YSJ3"/>
<comment type="similarity">
    <text evidence="1">Belongs to the patatin family.</text>
</comment>
<feature type="domain" description="PNPLA" evidence="4">
    <location>
        <begin position="1"/>
        <end position="150"/>
    </location>
</feature>